<keyword evidence="3" id="KW-1185">Reference proteome</keyword>
<organism evidence="2">
    <name type="scientific">Mangrovimonas cancribranchiae</name>
    <dbReference type="NCBI Taxonomy" id="3080055"/>
    <lineage>
        <taxon>Bacteria</taxon>
        <taxon>Pseudomonadati</taxon>
        <taxon>Bacteroidota</taxon>
        <taxon>Flavobacteriia</taxon>
        <taxon>Flavobacteriales</taxon>
        <taxon>Flavobacteriaceae</taxon>
        <taxon>Mangrovimonas</taxon>
    </lineage>
</organism>
<sequence>MKGKLEQILHDTTVNLFKVSIFYIPESLLELMNIQKTKDVVKDINKLVLIDKDGFTIDLEDTKAGMFILSKKRFLDENIILLYDFKENNSKGGFEYVLEKYGEMVNSLLYLSEWLNSHVQDDMLNITTDQKTAFNLQHQFFLSHKHEFEKKFSKKSQIFPNSKLNTKTILSNLKPIVPKLNKQFVQKPISKGLDRREHIKKLKADTRAKAENYLLETVFGVNIIKN</sequence>
<proteinExistence type="predicted"/>
<name>A0AAU6P4Z9_9FLAO</name>
<dbReference type="KEGG" id="mcaa:R3L15_10375"/>
<reference evidence="2 3" key="1">
    <citation type="submission" date="2023-10" db="EMBL/GenBank/DDBJ databases">
        <title>Culture-based analysis of two novel bacteria associated with mangrove crab gills.</title>
        <authorList>
            <person name="Yang X."/>
            <person name="Garuglieri E."/>
            <person name="Van Goethem M.W."/>
            <person name="Fusi M."/>
            <person name="Marasco R."/>
            <person name="Daffonchio D.G."/>
        </authorList>
    </citation>
    <scope>NUCLEOTIDE SEQUENCE</scope>
    <source>
        <strain evidence="2">UG2-1</strain>
        <strain evidence="1">UG2-2</strain>
        <strain evidence="3">UG2_2</strain>
    </source>
</reference>
<dbReference type="EMBL" id="CP136925">
    <property type="protein sequence ID" value="WXA12525.1"/>
    <property type="molecule type" value="Genomic_DNA"/>
</dbReference>
<dbReference type="RefSeq" id="WP_338731551.1">
    <property type="nucleotide sequence ID" value="NZ_CP136924.1"/>
</dbReference>
<evidence type="ECO:0000313" key="3">
    <source>
        <dbReference type="Proteomes" id="UP001368318"/>
    </source>
</evidence>
<gene>
    <name evidence="2" type="ORF">R3L15_10375</name>
    <name evidence="1" type="ORF">R3L16_11215</name>
</gene>
<dbReference type="EMBL" id="CP136924">
    <property type="protein sequence ID" value="WXA02314.1"/>
    <property type="molecule type" value="Genomic_DNA"/>
</dbReference>
<protein>
    <submittedName>
        <fullName evidence="2">Uncharacterized protein</fullName>
    </submittedName>
</protein>
<evidence type="ECO:0000313" key="2">
    <source>
        <dbReference type="EMBL" id="WXA12525.1"/>
    </source>
</evidence>
<dbReference type="AlphaFoldDB" id="A0AAU6P4Z9"/>
<accession>A0AAU6P4Z9</accession>
<evidence type="ECO:0000313" key="1">
    <source>
        <dbReference type="EMBL" id="WXA02314.1"/>
    </source>
</evidence>
<dbReference type="Proteomes" id="UP001368318">
    <property type="component" value="Chromosome"/>
</dbReference>